<sequence>MSLNVTQCCSTVTLTTLELPSNVPRNFLIEAVFQRFPESGQFTFGNGVLPLNKIVYCNELPNSYETSVIIPGSNKGPPTSHFDWMALDSVSRSNCQSSECLSVGPSNVTVYMFGGSSVV</sequence>
<reference evidence="1" key="3">
    <citation type="submission" date="2023-05" db="EMBL/GenBank/DDBJ databases">
        <authorList>
            <person name="Smith C.H."/>
        </authorList>
    </citation>
    <scope>NUCLEOTIDE SEQUENCE</scope>
    <source>
        <strain evidence="1">CHS0354</strain>
        <tissue evidence="1">Mantle</tissue>
    </source>
</reference>
<comment type="caution">
    <text evidence="1">The sequence shown here is derived from an EMBL/GenBank/DDBJ whole genome shotgun (WGS) entry which is preliminary data.</text>
</comment>
<organism evidence="1 2">
    <name type="scientific">Potamilus streckersoni</name>
    <dbReference type="NCBI Taxonomy" id="2493646"/>
    <lineage>
        <taxon>Eukaryota</taxon>
        <taxon>Metazoa</taxon>
        <taxon>Spiralia</taxon>
        <taxon>Lophotrochozoa</taxon>
        <taxon>Mollusca</taxon>
        <taxon>Bivalvia</taxon>
        <taxon>Autobranchia</taxon>
        <taxon>Heteroconchia</taxon>
        <taxon>Palaeoheterodonta</taxon>
        <taxon>Unionida</taxon>
        <taxon>Unionoidea</taxon>
        <taxon>Unionidae</taxon>
        <taxon>Ambleminae</taxon>
        <taxon>Lampsilini</taxon>
        <taxon>Potamilus</taxon>
    </lineage>
</organism>
<reference evidence="1" key="1">
    <citation type="journal article" date="2021" name="Genome Biol. Evol.">
        <title>A High-Quality Reference Genome for a Parasitic Bivalve with Doubly Uniparental Inheritance (Bivalvia: Unionida).</title>
        <authorList>
            <person name="Smith C.H."/>
        </authorList>
    </citation>
    <scope>NUCLEOTIDE SEQUENCE</scope>
    <source>
        <strain evidence="1">CHS0354</strain>
    </source>
</reference>
<reference evidence="1" key="2">
    <citation type="journal article" date="2021" name="Genome Biol. Evol.">
        <title>Developing a high-quality reference genome for a parasitic bivalve with doubly uniparental inheritance (Bivalvia: Unionida).</title>
        <authorList>
            <person name="Smith C.H."/>
        </authorList>
    </citation>
    <scope>NUCLEOTIDE SEQUENCE</scope>
    <source>
        <strain evidence="1">CHS0354</strain>
        <tissue evidence="1">Mantle</tissue>
    </source>
</reference>
<evidence type="ECO:0000313" key="2">
    <source>
        <dbReference type="Proteomes" id="UP001195483"/>
    </source>
</evidence>
<dbReference type="Proteomes" id="UP001195483">
    <property type="component" value="Unassembled WGS sequence"/>
</dbReference>
<gene>
    <name evidence="1" type="ORF">CHS0354_010061</name>
</gene>
<name>A0AAE0SCA5_9BIVA</name>
<dbReference type="AlphaFoldDB" id="A0AAE0SCA5"/>
<evidence type="ECO:0000313" key="1">
    <source>
        <dbReference type="EMBL" id="KAK3589402.1"/>
    </source>
</evidence>
<accession>A0AAE0SCA5</accession>
<keyword evidence="2" id="KW-1185">Reference proteome</keyword>
<proteinExistence type="predicted"/>
<dbReference type="EMBL" id="JAEAOA010000631">
    <property type="protein sequence ID" value="KAK3589402.1"/>
    <property type="molecule type" value="Genomic_DNA"/>
</dbReference>
<protein>
    <submittedName>
        <fullName evidence="1">Uncharacterized protein</fullName>
    </submittedName>
</protein>